<sequence>MATATPAAQATVDLYASLAYELGFHAGRRAQVDEFYGPMAQAAADTMRRTASQPSYAELWDRRGRPDVADRVRRDQAQRYREAS</sequence>
<name>A0ABV4HWJ9_9ACTN</name>
<dbReference type="RefSeq" id="WP_370716833.1">
    <property type="nucleotide sequence ID" value="NZ_JBGGTQ010000001.1"/>
</dbReference>
<accession>A0ABV4HWJ9</accession>
<dbReference type="EMBL" id="JBGGTQ010000001">
    <property type="protein sequence ID" value="MEZ0490788.1"/>
    <property type="molecule type" value="Genomic_DNA"/>
</dbReference>
<evidence type="ECO:0000313" key="1">
    <source>
        <dbReference type="EMBL" id="MEZ0490788.1"/>
    </source>
</evidence>
<reference evidence="1 2" key="1">
    <citation type="submission" date="2024-07" db="EMBL/GenBank/DDBJ databases">
        <authorList>
            <person name="Thanompreechachai J."/>
            <person name="Duangmal K."/>
        </authorList>
    </citation>
    <scope>NUCLEOTIDE SEQUENCE [LARGE SCALE GENOMIC DNA]</scope>
    <source>
        <strain evidence="1 2">TBRC 1896</strain>
    </source>
</reference>
<proteinExistence type="predicted"/>
<organism evidence="1 2">
    <name type="scientific">Kineococcus mangrovi</name>
    <dbReference type="NCBI Taxonomy" id="1660183"/>
    <lineage>
        <taxon>Bacteria</taxon>
        <taxon>Bacillati</taxon>
        <taxon>Actinomycetota</taxon>
        <taxon>Actinomycetes</taxon>
        <taxon>Kineosporiales</taxon>
        <taxon>Kineosporiaceae</taxon>
        <taxon>Kineococcus</taxon>
    </lineage>
</organism>
<gene>
    <name evidence="1" type="ORF">AB2L28_00870</name>
</gene>
<evidence type="ECO:0000313" key="2">
    <source>
        <dbReference type="Proteomes" id="UP001566476"/>
    </source>
</evidence>
<protein>
    <submittedName>
        <fullName evidence="1">Uncharacterized protein</fullName>
    </submittedName>
</protein>
<dbReference type="Proteomes" id="UP001566476">
    <property type="component" value="Unassembled WGS sequence"/>
</dbReference>
<comment type="caution">
    <text evidence="1">The sequence shown here is derived from an EMBL/GenBank/DDBJ whole genome shotgun (WGS) entry which is preliminary data.</text>
</comment>
<keyword evidence="2" id="KW-1185">Reference proteome</keyword>